<sequence length="263" mass="28565">MKTKSIKNSALNKYLIAAFIIICSLLLRVSPLAAQTSHIKNIVIVHGAFQDGSGWKAVYNILTKKGYHVTIVQNPLTSLNDDVDATNRILDQQDGPVVLVGHSWAGVVITQAGLHPRVASLVYVAAFEPDKGETANSWSETQAKAPSMRVIADPKGVVFFDRTTFHEGYCADLPKALADFMNASQQPIVGSCFGTTVTEVAWKNKPSYGIVATEDHAINPMTERNMYKKANTKITEIKGSHAVFISQPEAVAAVIIKASYAKH</sequence>
<dbReference type="Proteomes" id="UP000199679">
    <property type="component" value="Chromosome I"/>
</dbReference>
<dbReference type="SUPFAM" id="SSF53474">
    <property type="entry name" value="alpha/beta-Hydrolases"/>
    <property type="match status" value="1"/>
</dbReference>
<evidence type="ECO:0000313" key="3">
    <source>
        <dbReference type="Proteomes" id="UP000199679"/>
    </source>
</evidence>
<dbReference type="AlphaFoldDB" id="A0A1H1UK89"/>
<evidence type="ECO:0000313" key="2">
    <source>
        <dbReference type="EMBL" id="SDS72721.1"/>
    </source>
</evidence>
<dbReference type="EMBL" id="LT629740">
    <property type="protein sequence ID" value="SDS72721.1"/>
    <property type="molecule type" value="Genomic_DNA"/>
</dbReference>
<proteinExistence type="predicted"/>
<dbReference type="PANTHER" id="PTHR37017:SF11">
    <property type="entry name" value="ESTERASE_LIPASE_THIOESTERASE DOMAIN-CONTAINING PROTEIN"/>
    <property type="match status" value="1"/>
</dbReference>
<dbReference type="Pfam" id="PF12697">
    <property type="entry name" value="Abhydrolase_6"/>
    <property type="match status" value="1"/>
</dbReference>
<organism evidence="2 3">
    <name type="scientific">Mucilaginibacter mallensis</name>
    <dbReference type="NCBI Taxonomy" id="652787"/>
    <lineage>
        <taxon>Bacteria</taxon>
        <taxon>Pseudomonadati</taxon>
        <taxon>Bacteroidota</taxon>
        <taxon>Sphingobacteriia</taxon>
        <taxon>Sphingobacteriales</taxon>
        <taxon>Sphingobacteriaceae</taxon>
        <taxon>Mucilaginibacter</taxon>
    </lineage>
</organism>
<dbReference type="Gene3D" id="3.40.50.1820">
    <property type="entry name" value="alpha/beta hydrolase"/>
    <property type="match status" value="1"/>
</dbReference>
<protein>
    <submittedName>
        <fullName evidence="2">Pimeloyl-ACP methyl ester carboxylesterase</fullName>
    </submittedName>
</protein>
<name>A0A1H1UK89_MUCMA</name>
<accession>A0A1H1UK89</accession>
<dbReference type="OrthoDB" id="9112061at2"/>
<reference evidence="2 3" key="1">
    <citation type="submission" date="2016-10" db="EMBL/GenBank/DDBJ databases">
        <authorList>
            <person name="de Groot N.N."/>
        </authorList>
    </citation>
    <scope>NUCLEOTIDE SEQUENCE [LARGE SCALE GENOMIC DNA]</scope>
    <source>
        <strain evidence="2 3">MP1X4</strain>
    </source>
</reference>
<dbReference type="InterPro" id="IPR052897">
    <property type="entry name" value="Sec-Metab_Biosynth_Hydrolase"/>
</dbReference>
<evidence type="ECO:0000259" key="1">
    <source>
        <dbReference type="Pfam" id="PF12697"/>
    </source>
</evidence>
<dbReference type="PANTHER" id="PTHR37017">
    <property type="entry name" value="AB HYDROLASE-1 DOMAIN-CONTAINING PROTEIN-RELATED"/>
    <property type="match status" value="1"/>
</dbReference>
<keyword evidence="3" id="KW-1185">Reference proteome</keyword>
<feature type="domain" description="AB hydrolase-1" evidence="1">
    <location>
        <begin position="42"/>
        <end position="254"/>
    </location>
</feature>
<dbReference type="InterPro" id="IPR029058">
    <property type="entry name" value="AB_hydrolase_fold"/>
</dbReference>
<dbReference type="STRING" id="652787.SAMN05216490_1690"/>
<dbReference type="InterPro" id="IPR000073">
    <property type="entry name" value="AB_hydrolase_1"/>
</dbReference>
<gene>
    <name evidence="2" type="ORF">SAMN05216490_1690</name>
</gene>
<dbReference type="RefSeq" id="WP_091371228.1">
    <property type="nucleotide sequence ID" value="NZ_LT629740.1"/>
</dbReference>